<reference evidence="2 3" key="1">
    <citation type="submission" date="2020-04" db="EMBL/GenBank/DDBJ databases">
        <title>Ramlibacter sp. G-1-2-2 isolated from soil.</title>
        <authorList>
            <person name="Dahal R.H."/>
        </authorList>
    </citation>
    <scope>NUCLEOTIDE SEQUENCE [LARGE SCALE GENOMIC DNA]</scope>
    <source>
        <strain evidence="2 3">G-1-2-2</strain>
    </source>
</reference>
<proteinExistence type="inferred from homology"/>
<evidence type="ECO:0000313" key="3">
    <source>
        <dbReference type="Proteomes" id="UP000541185"/>
    </source>
</evidence>
<comment type="similarity">
    <text evidence="1">Belongs to the UPF0065 (bug) family.</text>
</comment>
<dbReference type="PROSITE" id="PS51318">
    <property type="entry name" value="TAT"/>
    <property type="match status" value="1"/>
</dbReference>
<evidence type="ECO:0000256" key="1">
    <source>
        <dbReference type="ARBA" id="ARBA00006987"/>
    </source>
</evidence>
<protein>
    <submittedName>
        <fullName evidence="2">Tripartite tricarboxylate transporter substrate binding protein</fullName>
    </submittedName>
</protein>
<dbReference type="InterPro" id="IPR006311">
    <property type="entry name" value="TAT_signal"/>
</dbReference>
<dbReference type="PIRSF" id="PIRSF017082">
    <property type="entry name" value="YflP"/>
    <property type="match status" value="1"/>
</dbReference>
<comment type="caution">
    <text evidence="2">The sequence shown here is derived from an EMBL/GenBank/DDBJ whole genome shotgun (WGS) entry which is preliminary data.</text>
</comment>
<organism evidence="2 3">
    <name type="scientific">Ramlibacter agri</name>
    <dbReference type="NCBI Taxonomy" id="2728837"/>
    <lineage>
        <taxon>Bacteria</taxon>
        <taxon>Pseudomonadati</taxon>
        <taxon>Pseudomonadota</taxon>
        <taxon>Betaproteobacteria</taxon>
        <taxon>Burkholderiales</taxon>
        <taxon>Comamonadaceae</taxon>
        <taxon>Ramlibacter</taxon>
    </lineage>
</organism>
<dbReference type="SUPFAM" id="SSF53850">
    <property type="entry name" value="Periplasmic binding protein-like II"/>
    <property type="match status" value="1"/>
</dbReference>
<evidence type="ECO:0000313" key="2">
    <source>
        <dbReference type="EMBL" id="NML42251.1"/>
    </source>
</evidence>
<accession>A0A848GXV2</accession>
<sequence length="327" mass="33594">MTDRREFLASLGAAALTAGAPLTSRAESAWPSARPITYVVPFFAGSSADVVGRLMAQKLGAALHQSFVVDNKAGAGGSIGASAVARAAPDGYTLLGGTSGTQAANATLYRSLPYDPVKDFEPVALIGSVPSVLVVSPSLGVNTVGELIALMKKDEQHRTFGSAGAGTSPHLAGELFSETIGVPLTHVAYKGQPAILDVAGGRLTFMFDQLGTTLPMVQSGKVKALAVSSPKRVNALPKVPTMIESGVAGFTVMSWHAIFAPKGTPKAIVDRLNAEVKKAVRAPDAAAALDSIGLQVATSTPAELGALVAREIPRWGEVIRKSGATLD</sequence>
<keyword evidence="3" id="KW-1185">Reference proteome</keyword>
<name>A0A848GXV2_9BURK</name>
<dbReference type="Proteomes" id="UP000541185">
    <property type="component" value="Unassembled WGS sequence"/>
</dbReference>
<dbReference type="Gene3D" id="3.40.190.150">
    <property type="entry name" value="Bordetella uptake gene, domain 1"/>
    <property type="match status" value="1"/>
</dbReference>
<gene>
    <name evidence="2" type="ORF">HHL11_00725</name>
</gene>
<dbReference type="PANTHER" id="PTHR42928">
    <property type="entry name" value="TRICARBOXYLATE-BINDING PROTEIN"/>
    <property type="match status" value="1"/>
</dbReference>
<dbReference type="EMBL" id="JABBFX010000001">
    <property type="protein sequence ID" value="NML42251.1"/>
    <property type="molecule type" value="Genomic_DNA"/>
</dbReference>
<dbReference type="PANTHER" id="PTHR42928:SF5">
    <property type="entry name" value="BLR1237 PROTEIN"/>
    <property type="match status" value="1"/>
</dbReference>
<dbReference type="AlphaFoldDB" id="A0A848GXV2"/>
<dbReference type="Gene3D" id="3.40.190.10">
    <property type="entry name" value="Periplasmic binding protein-like II"/>
    <property type="match status" value="1"/>
</dbReference>
<dbReference type="InterPro" id="IPR005064">
    <property type="entry name" value="BUG"/>
</dbReference>
<dbReference type="CDD" id="cd13578">
    <property type="entry name" value="PBP2_Bug27"/>
    <property type="match status" value="1"/>
</dbReference>
<dbReference type="RefSeq" id="WP_169416470.1">
    <property type="nucleotide sequence ID" value="NZ_JABBFX010000001.1"/>
</dbReference>
<dbReference type="InterPro" id="IPR042100">
    <property type="entry name" value="Bug_dom1"/>
</dbReference>
<dbReference type="Pfam" id="PF03401">
    <property type="entry name" value="TctC"/>
    <property type="match status" value="1"/>
</dbReference>